<name>A0A381ZSM5_9ZZZZ</name>
<reference evidence="2" key="1">
    <citation type="submission" date="2018-05" db="EMBL/GenBank/DDBJ databases">
        <authorList>
            <person name="Lanie J.A."/>
            <person name="Ng W.-L."/>
            <person name="Kazmierczak K.M."/>
            <person name="Andrzejewski T.M."/>
            <person name="Davidsen T.M."/>
            <person name="Wayne K.J."/>
            <person name="Tettelin H."/>
            <person name="Glass J.I."/>
            <person name="Rusch D."/>
            <person name="Podicherti R."/>
            <person name="Tsui H.-C.T."/>
            <person name="Winkler M.E."/>
        </authorList>
    </citation>
    <scope>NUCLEOTIDE SEQUENCE</scope>
</reference>
<protein>
    <recommendedName>
        <fullName evidence="1">SH3b domain-containing protein</fullName>
    </recommendedName>
</protein>
<proteinExistence type="predicted"/>
<dbReference type="SMART" id="SM00287">
    <property type="entry name" value="SH3b"/>
    <property type="match status" value="1"/>
</dbReference>
<gene>
    <name evidence="2" type="ORF">METZ01_LOCUS144968</name>
</gene>
<sequence length="392" mass="43411">MRLRFTFFPITLIRRLNLIGLFALLLSGSLVFAQDSNQNIESGIKGGGYIEVATESRTLNVRQKASSRSPVIGSLPNGSQVPFTGVTANDALNANGFWYQVEYVKGKLGWISADYSKKIKAPEKLTTSLTAKQESNEPHQVEEVKPVAEVKENNGQHVLRSNDIVKKSVVETKKDSAPVESKGFFKDIFSSKPTQKSKNPAQKEQATTEKSLAVIDGFRSAKFGMGRAEVTKAIFKDFGIASGKITIINHPTERTESLGIMIDNLLPDSGKSQIVYLFGYKSKRLMQVNIVTGHPFDTDVKPQQVVNAGNLLGNHFFKKRYQEDGLVAHARLSDGSVLVFRGKDQKGRMALLRLSNPQPNAKKDDDLKITLTLSYIEKPGQPDTYQLNDEDF</sequence>
<evidence type="ECO:0000259" key="1">
    <source>
        <dbReference type="PROSITE" id="PS51781"/>
    </source>
</evidence>
<dbReference type="PROSITE" id="PS51781">
    <property type="entry name" value="SH3B"/>
    <property type="match status" value="1"/>
</dbReference>
<evidence type="ECO:0000313" key="2">
    <source>
        <dbReference type="EMBL" id="SVA92114.1"/>
    </source>
</evidence>
<organism evidence="2">
    <name type="scientific">marine metagenome</name>
    <dbReference type="NCBI Taxonomy" id="408172"/>
    <lineage>
        <taxon>unclassified sequences</taxon>
        <taxon>metagenomes</taxon>
        <taxon>ecological metagenomes</taxon>
    </lineage>
</organism>
<dbReference type="Gene3D" id="2.30.30.40">
    <property type="entry name" value="SH3 Domains"/>
    <property type="match status" value="1"/>
</dbReference>
<dbReference type="InterPro" id="IPR003646">
    <property type="entry name" value="SH3-like_bac-type"/>
</dbReference>
<dbReference type="EMBL" id="UINC01022460">
    <property type="protein sequence ID" value="SVA92114.1"/>
    <property type="molecule type" value="Genomic_DNA"/>
</dbReference>
<dbReference type="AlphaFoldDB" id="A0A381ZSM5"/>
<dbReference type="Pfam" id="PF08239">
    <property type="entry name" value="SH3_3"/>
    <property type="match status" value="1"/>
</dbReference>
<feature type="domain" description="SH3b" evidence="1">
    <location>
        <begin position="45"/>
        <end position="120"/>
    </location>
</feature>
<accession>A0A381ZSM5</accession>